<evidence type="ECO:0000256" key="1">
    <source>
        <dbReference type="ARBA" id="ARBA00004370"/>
    </source>
</evidence>
<organism evidence="8 9">
    <name type="scientific">Cyanidium caldarium</name>
    <name type="common">Red alga</name>
    <dbReference type="NCBI Taxonomy" id="2771"/>
    <lineage>
        <taxon>Eukaryota</taxon>
        <taxon>Rhodophyta</taxon>
        <taxon>Bangiophyceae</taxon>
        <taxon>Cyanidiales</taxon>
        <taxon>Cyanidiaceae</taxon>
        <taxon>Cyanidium</taxon>
    </lineage>
</organism>
<comment type="subcellular location">
    <subcellularLocation>
        <location evidence="1">Membrane</location>
    </subcellularLocation>
</comment>
<evidence type="ECO:0000259" key="7">
    <source>
        <dbReference type="Pfam" id="PF04884"/>
    </source>
</evidence>
<feature type="domain" description="Protein root UVB sensitive/RUS" evidence="7">
    <location>
        <begin position="299"/>
        <end position="532"/>
    </location>
</feature>
<dbReference type="PANTHER" id="PTHR12770">
    <property type="entry name" value="RUS1 FAMILY PROTEIN C16ORF58"/>
    <property type="match status" value="1"/>
</dbReference>
<comment type="similarity">
    <text evidence="2">Belongs to the RUS1 family.</text>
</comment>
<evidence type="ECO:0000256" key="4">
    <source>
        <dbReference type="ARBA" id="ARBA00022989"/>
    </source>
</evidence>
<evidence type="ECO:0000313" key="9">
    <source>
        <dbReference type="Proteomes" id="UP001301350"/>
    </source>
</evidence>
<sequence>MASIFPTCSLRKRRVPLGFSPSNLFVSSARPVGHKGSAFRADPQRCPLRNRSQRSTSHRDRTVRNAIRTRQGVRDRLAPVVVWLSGATLADTSDRLALRLATRSHRSGLIFVLWPSVSAEQDRHLRASIRLAHPALCAANLQPVHCAATDASLWAMHNGSHVLSRMVEATRAISAQVAYLSAAWMHTLRDRSVTPMHSPWRLYLHIRWRLLHRCGIWRTFIVGAVPPEPAHPLHLPLPSPRLSLASGAALGLLAHHTPSFAAGVIETKGTGRLRRYTATDPDAHYHIDMPRDDRPWLQRLQDWLAHIYLPYGFPHTVTRDYLQFTWWRLIQNTAASVMSVFSTEALLLGLGLGKDVSGTAQAAQWILKDGFGYVGKIAYAALAGKQFDVDPRSWRIMSDALEDVAGVLEIVTPIFSGSFLALASVATTMKAVAAMTGTATRHAIYKSVALAENQGDLATKGESQGVTTKLIGLGLGIALSKRIGQNYRALLGAYALTAAVHLAANYKAMKCIEFSTLNRQRMAMLAERYFHSTDVDERAVRPVSLEQAQLPTPREIGPQEQFMLPPWRNYRPEIVFGSSLRVVPTPHQLTEMMQVYKGERYLLFDSQRDRKVHVLLLEGVTARGQLKAFFNAARYLHDRDAVAAHQYTNREFARFLSAAAKCGWNTSISLLNPMEYRIRL</sequence>
<gene>
    <name evidence="8" type="ORF">CDCA_CDCA01G0302</name>
</gene>
<proteinExistence type="inferred from homology"/>
<feature type="region of interest" description="Disordered" evidence="6">
    <location>
        <begin position="35"/>
        <end position="60"/>
    </location>
</feature>
<evidence type="ECO:0000313" key="8">
    <source>
        <dbReference type="EMBL" id="KAK4534277.1"/>
    </source>
</evidence>
<protein>
    <recommendedName>
        <fullName evidence="7">Protein root UVB sensitive/RUS domain-containing protein</fullName>
    </recommendedName>
</protein>
<accession>A0AAV9IPU5</accession>
<keyword evidence="5" id="KW-0472">Membrane</keyword>
<evidence type="ECO:0000256" key="2">
    <source>
        <dbReference type="ARBA" id="ARBA00007558"/>
    </source>
</evidence>
<dbReference type="PANTHER" id="PTHR12770:SF31">
    <property type="entry name" value="RUS FAMILY MEMBER 1"/>
    <property type="match status" value="1"/>
</dbReference>
<reference evidence="8 9" key="1">
    <citation type="submission" date="2022-07" db="EMBL/GenBank/DDBJ databases">
        <title>Genome-wide signatures of adaptation to extreme environments.</title>
        <authorList>
            <person name="Cho C.H."/>
            <person name="Yoon H.S."/>
        </authorList>
    </citation>
    <scope>NUCLEOTIDE SEQUENCE [LARGE SCALE GENOMIC DNA]</scope>
    <source>
        <strain evidence="8 9">DBV 063 E5</strain>
    </source>
</reference>
<dbReference type="InterPro" id="IPR006968">
    <property type="entry name" value="RUS_fam"/>
</dbReference>
<dbReference type="InterPro" id="IPR054549">
    <property type="entry name" value="UVB_sens_RUS_dom"/>
</dbReference>
<evidence type="ECO:0000256" key="5">
    <source>
        <dbReference type="ARBA" id="ARBA00023136"/>
    </source>
</evidence>
<name>A0AAV9IPU5_CYACA</name>
<comment type="caution">
    <text evidence="8">The sequence shown here is derived from an EMBL/GenBank/DDBJ whole genome shotgun (WGS) entry which is preliminary data.</text>
</comment>
<dbReference type="Proteomes" id="UP001301350">
    <property type="component" value="Unassembled WGS sequence"/>
</dbReference>
<dbReference type="AlphaFoldDB" id="A0AAV9IPU5"/>
<keyword evidence="9" id="KW-1185">Reference proteome</keyword>
<evidence type="ECO:0000256" key="6">
    <source>
        <dbReference type="SAM" id="MobiDB-lite"/>
    </source>
</evidence>
<evidence type="ECO:0000256" key="3">
    <source>
        <dbReference type="ARBA" id="ARBA00022692"/>
    </source>
</evidence>
<dbReference type="EMBL" id="JANCYW010000001">
    <property type="protein sequence ID" value="KAK4534277.1"/>
    <property type="molecule type" value="Genomic_DNA"/>
</dbReference>
<dbReference type="GO" id="GO:0016020">
    <property type="term" value="C:membrane"/>
    <property type="evidence" value="ECO:0007669"/>
    <property type="project" value="UniProtKB-SubCell"/>
</dbReference>
<keyword evidence="3" id="KW-0812">Transmembrane</keyword>
<keyword evidence="4" id="KW-1133">Transmembrane helix</keyword>
<dbReference type="Pfam" id="PF04884">
    <property type="entry name" value="UVB_sens_prot"/>
    <property type="match status" value="1"/>
</dbReference>